<comment type="caution">
    <text evidence="1">The sequence shown here is derived from an EMBL/GenBank/DDBJ whole genome shotgun (WGS) entry which is preliminary data.</text>
</comment>
<dbReference type="AlphaFoldDB" id="A0A2M7INJ6"/>
<sequence>IKDIPKIGVYGNHCTPGYMEPLGITDLHLKIIEINGLTFGGFEGSHRYKKDEFAKMYTQEEALELMNDFPYVDVFIAHSPPAAINDEDDPAHCGFLALRNYLDKNQPRYFLHGHTYPTQENLVTEYNGTQIIYVTADQTVDLV</sequence>
<reference evidence="2" key="1">
    <citation type="submission" date="2017-09" db="EMBL/GenBank/DDBJ databases">
        <title>Depth-based differentiation of microbial function through sediment-hosted aquifers and enrichment of novel symbionts in the deep terrestrial subsurface.</title>
        <authorList>
            <person name="Probst A.J."/>
            <person name="Ladd B."/>
            <person name="Jarett J.K."/>
            <person name="Geller-Mcgrath D.E."/>
            <person name="Sieber C.M.K."/>
            <person name="Emerson J.B."/>
            <person name="Anantharaman K."/>
            <person name="Thomas B.C."/>
            <person name="Malmstrom R."/>
            <person name="Stieglmeier M."/>
            <person name="Klingl A."/>
            <person name="Woyke T."/>
            <person name="Ryan C.M."/>
            <person name="Banfield J.F."/>
        </authorList>
    </citation>
    <scope>NUCLEOTIDE SEQUENCE [LARGE SCALE GENOMIC DNA]</scope>
</reference>
<proteinExistence type="predicted"/>
<evidence type="ECO:0000313" key="1">
    <source>
        <dbReference type="EMBL" id="PIW96913.1"/>
    </source>
</evidence>
<gene>
    <name evidence="1" type="ORF">COZ82_02400</name>
</gene>
<dbReference type="InterPro" id="IPR029052">
    <property type="entry name" value="Metallo-depent_PP-like"/>
</dbReference>
<dbReference type="Proteomes" id="UP000230837">
    <property type="component" value="Unassembled WGS sequence"/>
</dbReference>
<organism evidence="1 2">
    <name type="scientific">Candidatus Kaiserbacteria bacterium CG_4_8_14_3_um_filter_38_9</name>
    <dbReference type="NCBI Taxonomy" id="1974599"/>
    <lineage>
        <taxon>Bacteria</taxon>
        <taxon>Candidatus Kaiseribacteriota</taxon>
    </lineage>
</organism>
<name>A0A2M7INJ6_9BACT</name>
<dbReference type="EMBL" id="PFHR01000128">
    <property type="protein sequence ID" value="PIW96913.1"/>
    <property type="molecule type" value="Genomic_DNA"/>
</dbReference>
<dbReference type="SUPFAM" id="SSF56300">
    <property type="entry name" value="Metallo-dependent phosphatases"/>
    <property type="match status" value="1"/>
</dbReference>
<feature type="non-terminal residue" evidence="1">
    <location>
        <position position="1"/>
    </location>
</feature>
<protein>
    <submittedName>
        <fullName evidence="1">Metallophosphoesterase</fullName>
    </submittedName>
</protein>
<evidence type="ECO:0000313" key="2">
    <source>
        <dbReference type="Proteomes" id="UP000230837"/>
    </source>
</evidence>
<accession>A0A2M7INJ6</accession>
<dbReference type="Gene3D" id="3.60.21.10">
    <property type="match status" value="1"/>
</dbReference>